<evidence type="ECO:0000256" key="1">
    <source>
        <dbReference type="SAM" id="MobiDB-lite"/>
    </source>
</evidence>
<keyword evidence="2" id="KW-0472">Membrane</keyword>
<comment type="caution">
    <text evidence="3">The sequence shown here is derived from an EMBL/GenBank/DDBJ whole genome shotgun (WGS) entry which is preliminary data.</text>
</comment>
<organism evidence="3 4">
    <name type="scientific">Brachybacterium conglomeratum</name>
    <dbReference type="NCBI Taxonomy" id="47846"/>
    <lineage>
        <taxon>Bacteria</taxon>
        <taxon>Bacillati</taxon>
        <taxon>Actinomycetota</taxon>
        <taxon>Actinomycetes</taxon>
        <taxon>Micrococcales</taxon>
        <taxon>Dermabacteraceae</taxon>
        <taxon>Brachybacterium</taxon>
    </lineage>
</organism>
<keyword evidence="2" id="KW-1133">Transmembrane helix</keyword>
<dbReference type="Proteomes" id="UP001144451">
    <property type="component" value="Unassembled WGS sequence"/>
</dbReference>
<keyword evidence="4" id="KW-1185">Reference proteome</keyword>
<evidence type="ECO:0000313" key="4">
    <source>
        <dbReference type="Proteomes" id="UP001144451"/>
    </source>
</evidence>
<feature type="compositionally biased region" description="Low complexity" evidence="1">
    <location>
        <begin position="10"/>
        <end position="22"/>
    </location>
</feature>
<sequence>MNTTHHPVENEITTTPPTIEGWTPEDREPSSAENNFVSIALFAFLILFGLGCLIVF</sequence>
<evidence type="ECO:0000256" key="2">
    <source>
        <dbReference type="SAM" id="Phobius"/>
    </source>
</evidence>
<reference evidence="3" key="1">
    <citation type="submission" date="2022-12" db="EMBL/GenBank/DDBJ databases">
        <title>Reference genome sequencing for broad-spectrum identification of bacterial and archaeal isolates by mass spectrometry.</title>
        <authorList>
            <person name="Sekiguchi Y."/>
            <person name="Tourlousse D.M."/>
        </authorList>
    </citation>
    <scope>NUCLEOTIDE SEQUENCE</scope>
    <source>
        <strain evidence="3">5-2</strain>
    </source>
</reference>
<feature type="region of interest" description="Disordered" evidence="1">
    <location>
        <begin position="1"/>
        <end position="30"/>
    </location>
</feature>
<feature type="transmembrane region" description="Helical" evidence="2">
    <location>
        <begin position="36"/>
        <end position="55"/>
    </location>
</feature>
<gene>
    <name evidence="3" type="ORF">BCONGLO52_15160</name>
</gene>
<name>A0ABQ5RFS6_9MICO</name>
<dbReference type="RefSeq" id="WP_159419669.1">
    <property type="nucleotide sequence ID" value="NZ_BSDQ01000001.1"/>
</dbReference>
<keyword evidence="2" id="KW-0812">Transmembrane</keyword>
<dbReference type="GeneID" id="78122723"/>
<proteinExistence type="predicted"/>
<evidence type="ECO:0000313" key="3">
    <source>
        <dbReference type="EMBL" id="GLI30675.1"/>
    </source>
</evidence>
<dbReference type="EMBL" id="BSDQ01000001">
    <property type="protein sequence ID" value="GLI30675.1"/>
    <property type="molecule type" value="Genomic_DNA"/>
</dbReference>
<protein>
    <submittedName>
        <fullName evidence="3">Uncharacterized protein</fullName>
    </submittedName>
</protein>
<accession>A0ABQ5RFS6</accession>